<dbReference type="AlphaFoldDB" id="A0A7Z6ZUS9"/>
<comment type="caution">
    <text evidence="14">The sequence shown here is derived from an EMBL/GenBank/DDBJ whole genome shotgun (WGS) entry which is preliminary data.</text>
</comment>
<dbReference type="SUPFAM" id="SSF109998">
    <property type="entry name" value="Triger factor/SurA peptide-binding domain-like"/>
    <property type="match status" value="1"/>
</dbReference>
<accession>A0A7Z6ZUS9</accession>
<comment type="subcellular location">
    <subcellularLocation>
        <location evidence="1">Cell inner membrane</location>
        <topology evidence="1">Single-pass type II membrane protein</topology>
        <orientation evidence="1">Periplasmic side</orientation>
    </subcellularLocation>
</comment>
<dbReference type="RefSeq" id="WP_169930181.1">
    <property type="nucleotide sequence ID" value="NZ_PIPR01000001.1"/>
</dbReference>
<dbReference type="PROSITE" id="PS50198">
    <property type="entry name" value="PPIC_PPIASE_2"/>
    <property type="match status" value="1"/>
</dbReference>
<evidence type="ECO:0000256" key="3">
    <source>
        <dbReference type="ARBA" id="ARBA00022519"/>
    </source>
</evidence>
<dbReference type="Pfam" id="PF13624">
    <property type="entry name" value="SurA_N_3"/>
    <property type="match status" value="1"/>
</dbReference>
<sequence length="623" mass="69209">MLDSIRERSQSFIVKAILVFLALTFALFGIGSYVTNQPEPVVAIVNGEEIAQAQFDREVENERNRQQQQLGDFYATLSADPAFNQRLRQQVLDRLIDQKLVEQYAQERGLRVSNEQVKAAIREFPAFQVAGQFDNQTYRMVLAQNGFSVDGFAELMRGDMARTQLLESILETDFVLADEVQQVQALVNQSRSGGYREIALADYLDTVEITDADVETWYQQNLNRFAVPEQVRVEFVALQAGAIAESIEIDETVVREWYESNRSQYETAARARFSHILIEAEDGNADARAEAEALLAEINNGADFAEVAKANSDDVFSGEQGGDLDFIEAGTMDPDFEAAAFALENVGDVSDVVETSFGFHIIKLTDREEGSVTPFEEVRDDIVAELRDERVKQRYYELQQGVAEASFEMPDTLQPAVEGTQLTVRTSDWFNRNNAPSALNHPAVLQQVFDNDFIAEGLNSDLIETSDTESVVVRVLEHRPASTRALDDVRDTVTTQLRRERAQVAASEQAEAIAEQLRAGEASVELTLLDAVNRRTDEHPRAIVQALFDMAAPAAGATTVTTATLNNGNVAVVQLREVIAGEPDAELATSLQEQLETSNSQQLYMAFVEGLRADAEIEIVRNN</sequence>
<evidence type="ECO:0000256" key="10">
    <source>
        <dbReference type="ARBA" id="ARBA00042775"/>
    </source>
</evidence>
<evidence type="ECO:0000256" key="11">
    <source>
        <dbReference type="PROSITE-ProRule" id="PRU00278"/>
    </source>
</evidence>
<keyword evidence="15" id="KW-1185">Reference proteome</keyword>
<dbReference type="InterPro" id="IPR027304">
    <property type="entry name" value="Trigger_fact/SurA_dom_sf"/>
</dbReference>
<evidence type="ECO:0000256" key="6">
    <source>
        <dbReference type="ARBA" id="ARBA00023136"/>
    </source>
</evidence>
<dbReference type="EMBL" id="PIPR01000001">
    <property type="protein sequence ID" value="RUO41445.1"/>
    <property type="molecule type" value="Genomic_DNA"/>
</dbReference>
<dbReference type="InterPro" id="IPR000297">
    <property type="entry name" value="PPIase_PpiC"/>
</dbReference>
<dbReference type="InterPro" id="IPR052029">
    <property type="entry name" value="PpiD_chaperone"/>
</dbReference>
<evidence type="ECO:0000256" key="7">
    <source>
        <dbReference type="ARBA" id="ARBA00023186"/>
    </source>
</evidence>
<gene>
    <name evidence="14" type="ORF">CWE22_04560</name>
</gene>
<feature type="transmembrane region" description="Helical" evidence="12">
    <location>
        <begin position="12"/>
        <end position="34"/>
    </location>
</feature>
<feature type="domain" description="PpiC" evidence="13">
    <location>
        <begin position="268"/>
        <end position="366"/>
    </location>
</feature>
<keyword evidence="2" id="KW-1003">Cell membrane</keyword>
<dbReference type="Gene3D" id="3.10.50.40">
    <property type="match status" value="1"/>
</dbReference>
<dbReference type="Gene3D" id="1.10.4030.10">
    <property type="entry name" value="Porin chaperone SurA, peptide-binding domain"/>
    <property type="match status" value="1"/>
</dbReference>
<dbReference type="SUPFAM" id="SSF54534">
    <property type="entry name" value="FKBP-like"/>
    <property type="match status" value="1"/>
</dbReference>
<dbReference type="Pfam" id="PF13616">
    <property type="entry name" value="Rotamase_3"/>
    <property type="match status" value="1"/>
</dbReference>
<keyword evidence="4 12" id="KW-0812">Transmembrane</keyword>
<dbReference type="NCBIfam" id="NF008054">
    <property type="entry name" value="PRK10788.1"/>
    <property type="match status" value="1"/>
</dbReference>
<evidence type="ECO:0000256" key="4">
    <source>
        <dbReference type="ARBA" id="ARBA00022692"/>
    </source>
</evidence>
<name>A0A7Z6ZUS9_9GAMM</name>
<evidence type="ECO:0000256" key="12">
    <source>
        <dbReference type="SAM" id="Phobius"/>
    </source>
</evidence>
<dbReference type="PANTHER" id="PTHR47529">
    <property type="entry name" value="PEPTIDYL-PROLYL CIS-TRANS ISOMERASE D"/>
    <property type="match status" value="1"/>
</dbReference>
<evidence type="ECO:0000259" key="13">
    <source>
        <dbReference type="PROSITE" id="PS50198"/>
    </source>
</evidence>
<keyword evidence="11 14" id="KW-0413">Isomerase</keyword>
<evidence type="ECO:0000313" key="14">
    <source>
        <dbReference type="EMBL" id="RUO41445.1"/>
    </source>
</evidence>
<evidence type="ECO:0000256" key="1">
    <source>
        <dbReference type="ARBA" id="ARBA00004382"/>
    </source>
</evidence>
<evidence type="ECO:0000256" key="9">
    <source>
        <dbReference type="ARBA" id="ARBA00040743"/>
    </source>
</evidence>
<dbReference type="PANTHER" id="PTHR47529:SF1">
    <property type="entry name" value="PERIPLASMIC CHAPERONE PPID"/>
    <property type="match status" value="1"/>
</dbReference>
<reference evidence="15" key="1">
    <citation type="journal article" date="2018" name="Front. Microbiol.">
        <title>Genome-Based Analysis Reveals the Taxonomy and Diversity of the Family Idiomarinaceae.</title>
        <authorList>
            <person name="Liu Y."/>
            <person name="Lai Q."/>
            <person name="Shao Z."/>
        </authorList>
    </citation>
    <scope>NUCLEOTIDE SEQUENCE [LARGE SCALE GENOMIC DNA]</scope>
    <source>
        <strain evidence="15">KYW314</strain>
    </source>
</reference>
<organism evidence="14 15">
    <name type="scientific">Pseudidiomarina aestuarii</name>
    <dbReference type="NCBI Taxonomy" id="624146"/>
    <lineage>
        <taxon>Bacteria</taxon>
        <taxon>Pseudomonadati</taxon>
        <taxon>Pseudomonadota</taxon>
        <taxon>Gammaproteobacteria</taxon>
        <taxon>Alteromonadales</taxon>
        <taxon>Idiomarinaceae</taxon>
        <taxon>Pseudidiomarina</taxon>
    </lineage>
</organism>
<dbReference type="InterPro" id="IPR046357">
    <property type="entry name" value="PPIase_dom_sf"/>
</dbReference>
<dbReference type="GO" id="GO:0005886">
    <property type="term" value="C:plasma membrane"/>
    <property type="evidence" value="ECO:0007669"/>
    <property type="project" value="UniProtKB-SubCell"/>
</dbReference>
<keyword evidence="5 12" id="KW-1133">Transmembrane helix</keyword>
<keyword evidence="3" id="KW-0997">Cell inner membrane</keyword>
<proteinExistence type="inferred from homology"/>
<keyword evidence="7" id="KW-0143">Chaperone</keyword>
<keyword evidence="6 12" id="KW-0472">Membrane</keyword>
<evidence type="ECO:0000256" key="2">
    <source>
        <dbReference type="ARBA" id="ARBA00022475"/>
    </source>
</evidence>
<keyword evidence="11" id="KW-0697">Rotamase</keyword>
<evidence type="ECO:0000256" key="8">
    <source>
        <dbReference type="ARBA" id="ARBA00038408"/>
    </source>
</evidence>
<protein>
    <recommendedName>
        <fullName evidence="9">Periplasmic chaperone PpiD</fullName>
    </recommendedName>
    <alternativeName>
        <fullName evidence="10">Periplasmic folding chaperone</fullName>
    </alternativeName>
</protein>
<dbReference type="GO" id="GO:0003755">
    <property type="term" value="F:peptidyl-prolyl cis-trans isomerase activity"/>
    <property type="evidence" value="ECO:0007669"/>
    <property type="project" value="UniProtKB-KW"/>
</dbReference>
<comment type="similarity">
    <text evidence="8">Belongs to the PpiD chaperone family.</text>
</comment>
<evidence type="ECO:0000256" key="5">
    <source>
        <dbReference type="ARBA" id="ARBA00022989"/>
    </source>
</evidence>
<evidence type="ECO:0000313" key="15">
    <source>
        <dbReference type="Proteomes" id="UP000287766"/>
    </source>
</evidence>
<dbReference type="Proteomes" id="UP000287766">
    <property type="component" value="Unassembled WGS sequence"/>
</dbReference>